<evidence type="ECO:0000313" key="2">
    <source>
        <dbReference type="EMBL" id="CAA9553038.1"/>
    </source>
</evidence>
<gene>
    <name evidence="2" type="ORF">AVDCRST_MAG88-909</name>
</gene>
<proteinExistence type="predicted"/>
<sequence>RELRGPRPEPGALLDGVDGPHLPAIDGLRRLQPLCRAEGHPRLALQRARGGRRAPDPGQGEVPARDLANGV</sequence>
<evidence type="ECO:0000256" key="1">
    <source>
        <dbReference type="SAM" id="MobiDB-lite"/>
    </source>
</evidence>
<feature type="region of interest" description="Disordered" evidence="1">
    <location>
        <begin position="43"/>
        <end position="71"/>
    </location>
</feature>
<accession>A0A6J4UK37</accession>
<dbReference type="AlphaFoldDB" id="A0A6J4UK37"/>
<feature type="region of interest" description="Disordered" evidence="1">
    <location>
        <begin position="1"/>
        <end position="20"/>
    </location>
</feature>
<feature type="non-terminal residue" evidence="2">
    <location>
        <position position="71"/>
    </location>
</feature>
<name>A0A6J4UK37_9BACT</name>
<organism evidence="2">
    <name type="scientific">uncultured Thermomicrobiales bacterium</name>
    <dbReference type="NCBI Taxonomy" id="1645740"/>
    <lineage>
        <taxon>Bacteria</taxon>
        <taxon>Pseudomonadati</taxon>
        <taxon>Thermomicrobiota</taxon>
        <taxon>Thermomicrobia</taxon>
        <taxon>Thermomicrobiales</taxon>
        <taxon>environmental samples</taxon>
    </lineage>
</organism>
<dbReference type="EMBL" id="CADCWM010000316">
    <property type="protein sequence ID" value="CAA9553038.1"/>
    <property type="molecule type" value="Genomic_DNA"/>
</dbReference>
<feature type="non-terminal residue" evidence="2">
    <location>
        <position position="1"/>
    </location>
</feature>
<reference evidence="2" key="1">
    <citation type="submission" date="2020-02" db="EMBL/GenBank/DDBJ databases">
        <authorList>
            <person name="Meier V. D."/>
        </authorList>
    </citation>
    <scope>NUCLEOTIDE SEQUENCE</scope>
    <source>
        <strain evidence="2">AVDCRST_MAG88</strain>
    </source>
</reference>
<protein>
    <submittedName>
        <fullName evidence="2">Acetyl xylan esterase</fullName>
    </submittedName>
</protein>